<proteinExistence type="predicted"/>
<feature type="compositionally biased region" description="Basic residues" evidence="1">
    <location>
        <begin position="77"/>
        <end position="104"/>
    </location>
</feature>
<feature type="region of interest" description="Disordered" evidence="1">
    <location>
        <begin position="1"/>
        <end position="115"/>
    </location>
</feature>
<sequence length="115" mass="12396">PGRRRRRARRPRARPALRGARGRGGAVPAPGRAAGQPGRLGRRELPARLRHTAQPLPAGAGLHEQRAERRAAARRAAPGRRRGRGRAAHRRAHPGAARRRHRGLGRPGPRGPGGL</sequence>
<evidence type="ECO:0000256" key="1">
    <source>
        <dbReference type="SAM" id="MobiDB-lite"/>
    </source>
</evidence>
<dbReference type="EMBL" id="CADCUS010000511">
    <property type="protein sequence ID" value="CAA9436382.1"/>
    <property type="molecule type" value="Genomic_DNA"/>
</dbReference>
<gene>
    <name evidence="2" type="ORF">AVDCRST_MAG66-3633</name>
</gene>
<accession>A0A6J4Q7W6</accession>
<name>A0A6J4Q7W6_9PSEU</name>
<feature type="compositionally biased region" description="Basic residues" evidence="1">
    <location>
        <begin position="1"/>
        <end position="15"/>
    </location>
</feature>
<feature type="non-terminal residue" evidence="2">
    <location>
        <position position="1"/>
    </location>
</feature>
<feature type="non-terminal residue" evidence="2">
    <location>
        <position position="115"/>
    </location>
</feature>
<feature type="compositionally biased region" description="Low complexity" evidence="1">
    <location>
        <begin position="26"/>
        <end position="39"/>
    </location>
</feature>
<feature type="compositionally biased region" description="Gly residues" evidence="1">
    <location>
        <begin position="105"/>
        <end position="115"/>
    </location>
</feature>
<organism evidence="2">
    <name type="scientific">uncultured Pseudonocardia sp</name>
    <dbReference type="NCBI Taxonomy" id="211455"/>
    <lineage>
        <taxon>Bacteria</taxon>
        <taxon>Bacillati</taxon>
        <taxon>Actinomycetota</taxon>
        <taxon>Actinomycetes</taxon>
        <taxon>Pseudonocardiales</taxon>
        <taxon>Pseudonocardiaceae</taxon>
        <taxon>Pseudonocardia</taxon>
        <taxon>environmental samples</taxon>
    </lineage>
</organism>
<dbReference type="AlphaFoldDB" id="A0A6J4Q7W6"/>
<reference evidence="2" key="1">
    <citation type="submission" date="2020-02" db="EMBL/GenBank/DDBJ databases">
        <authorList>
            <person name="Meier V. D."/>
        </authorList>
    </citation>
    <scope>NUCLEOTIDE SEQUENCE</scope>
    <source>
        <strain evidence="2">AVDCRST_MAG66</strain>
    </source>
</reference>
<evidence type="ECO:0000313" key="2">
    <source>
        <dbReference type="EMBL" id="CAA9436382.1"/>
    </source>
</evidence>
<protein>
    <submittedName>
        <fullName evidence="2">Uncharacterized protein</fullName>
    </submittedName>
</protein>